<reference evidence="2" key="1">
    <citation type="submission" date="2022-07" db="EMBL/GenBank/DDBJ databases">
        <title>Gramela sediminis sp. nov., isolated from deep-sea sediment of the Indian Ocean.</title>
        <authorList>
            <person name="Shi H."/>
        </authorList>
    </citation>
    <scope>NUCLEOTIDE SEQUENCE</scope>
    <source>
        <strain evidence="2">GC03-9</strain>
    </source>
</reference>
<proteinExistence type="predicted"/>
<evidence type="ECO:0000313" key="2">
    <source>
        <dbReference type="EMBL" id="MCP9198465.1"/>
    </source>
</evidence>
<comment type="caution">
    <text evidence="2">The sequence shown here is derived from an EMBL/GenBank/DDBJ whole genome shotgun (WGS) entry which is preliminary data.</text>
</comment>
<dbReference type="Proteomes" id="UP001155280">
    <property type="component" value="Unassembled WGS sequence"/>
</dbReference>
<dbReference type="PROSITE" id="PS50925">
    <property type="entry name" value="BLUF"/>
    <property type="match status" value="1"/>
</dbReference>
<dbReference type="InterPro" id="IPR036046">
    <property type="entry name" value="Acylphosphatase-like_dom_sf"/>
</dbReference>
<name>A0A9X2KVA0_9FLAO</name>
<dbReference type="EMBL" id="JANCNS010000001">
    <property type="protein sequence ID" value="MCP9198465.1"/>
    <property type="molecule type" value="Genomic_DNA"/>
</dbReference>
<protein>
    <submittedName>
        <fullName evidence="2">BLUF domain-containing protein</fullName>
    </submittedName>
</protein>
<gene>
    <name evidence="2" type="ORF">MKO06_00995</name>
</gene>
<organism evidence="2 3">
    <name type="scientific">Christiangramia oceanisediminis</name>
    <dbReference type="NCBI Taxonomy" id="2920386"/>
    <lineage>
        <taxon>Bacteria</taxon>
        <taxon>Pseudomonadati</taxon>
        <taxon>Bacteroidota</taxon>
        <taxon>Flavobacteriia</taxon>
        <taxon>Flavobacteriales</taxon>
        <taxon>Flavobacteriaceae</taxon>
        <taxon>Christiangramia</taxon>
    </lineage>
</organism>
<sequence>MRYAISYVSTATKSLNNQEIENILKNAEVYNNQNDITGLLLYSEGNFFQIIEGETEKVNFLYKKILNDYRHKDIIQLFKKPIKKESFDGYKSDFISEDARYNISRLQNYQHYIEVLDKPTQKAVSNILRAFLV</sequence>
<dbReference type="Gene3D" id="3.30.70.100">
    <property type="match status" value="1"/>
</dbReference>
<keyword evidence="3" id="KW-1185">Reference proteome</keyword>
<dbReference type="InterPro" id="IPR007024">
    <property type="entry name" value="BLUF_domain"/>
</dbReference>
<dbReference type="GO" id="GO:0009882">
    <property type="term" value="F:blue light photoreceptor activity"/>
    <property type="evidence" value="ECO:0007669"/>
    <property type="project" value="InterPro"/>
</dbReference>
<accession>A0A9X2KVA0</accession>
<evidence type="ECO:0000259" key="1">
    <source>
        <dbReference type="PROSITE" id="PS50925"/>
    </source>
</evidence>
<evidence type="ECO:0000313" key="3">
    <source>
        <dbReference type="Proteomes" id="UP001155280"/>
    </source>
</evidence>
<feature type="domain" description="BLUF" evidence="1">
    <location>
        <begin position="2"/>
        <end position="93"/>
    </location>
</feature>
<dbReference type="AlphaFoldDB" id="A0A9X2KVA0"/>
<dbReference type="SUPFAM" id="SSF54975">
    <property type="entry name" value="Acylphosphatase/BLUF domain-like"/>
    <property type="match status" value="1"/>
</dbReference>
<dbReference type="GO" id="GO:0071949">
    <property type="term" value="F:FAD binding"/>
    <property type="evidence" value="ECO:0007669"/>
    <property type="project" value="InterPro"/>
</dbReference>
<dbReference type="RefSeq" id="WP_241550474.1">
    <property type="nucleotide sequence ID" value="NZ_JANCNS010000001.1"/>
</dbReference>
<dbReference type="SMART" id="SM01034">
    <property type="entry name" value="BLUF"/>
    <property type="match status" value="1"/>
</dbReference>
<dbReference type="Pfam" id="PF04940">
    <property type="entry name" value="BLUF"/>
    <property type="match status" value="1"/>
</dbReference>